<dbReference type="PATRIC" id="fig|36816.3.peg.31"/>
<dbReference type="InterPro" id="IPR007527">
    <property type="entry name" value="Znf_SWIM"/>
</dbReference>
<dbReference type="GO" id="GO:0008270">
    <property type="term" value="F:zinc ion binding"/>
    <property type="evidence" value="ECO:0007669"/>
    <property type="project" value="UniProtKB-KW"/>
</dbReference>
<gene>
    <name evidence="3" type="ORF">ADK41_00155</name>
</gene>
<keyword evidence="4" id="KW-1185">Reference proteome</keyword>
<dbReference type="PROSITE" id="PS50966">
    <property type="entry name" value="ZF_SWIM"/>
    <property type="match status" value="1"/>
</dbReference>
<sequence length="400" mass="41530">MTGTARSLAPLAGAWKQAFHLATNGSGSYGKGLNLARNGAVAQIHTQPGRISAPVAAKKATHQAVIHLPELTATQWESLAARLADDPQAVADLVANRIPATIADSGHAGGISITPPSDGITFSCSCPTGRTHRVCDHSAALGHAVAERLTNSPSLLLGARGMTARALAAHVRDLVDGADPGPLPADTNGTVRAAQLYSLAAHRPPQTAPSLDLDTVTILTYTDAPLPGPRAQDLAHMTADAAARARTLLTDTTAAPHDELADILRILASPDGADHLAAAQRATGIPEATLRAMMIGYRHGGPAGAHATLAATPATRDVLEQARETLHSSRAVGLGTITLDGDALTDTTAGVQIRPGPDGRWYPFTVWRAGEWRPAPGPCDDPAEAFRAARRARAARPLRR</sequence>
<dbReference type="Proteomes" id="UP000037773">
    <property type="component" value="Unassembled WGS sequence"/>
</dbReference>
<accession>A0A0M8QUQ9</accession>
<dbReference type="EMBL" id="LGCN01000001">
    <property type="protein sequence ID" value="KOT46685.1"/>
    <property type="molecule type" value="Genomic_DNA"/>
</dbReference>
<reference evidence="3 4" key="1">
    <citation type="submission" date="2015-07" db="EMBL/GenBank/DDBJ databases">
        <authorList>
            <person name="Noorani M."/>
        </authorList>
    </citation>
    <scope>NUCLEOTIDE SEQUENCE [LARGE SCALE GENOMIC DNA]</scope>
    <source>
        <strain evidence="3 4">NRRL B-24567</strain>
    </source>
</reference>
<keyword evidence="1" id="KW-0863">Zinc-finger</keyword>
<evidence type="ECO:0000259" key="2">
    <source>
        <dbReference type="PROSITE" id="PS50966"/>
    </source>
</evidence>
<keyword evidence="1" id="KW-0862">Zinc</keyword>
<dbReference type="PANTHER" id="PTHR38133">
    <property type="entry name" value="SLR1429 PROTEIN"/>
    <property type="match status" value="1"/>
</dbReference>
<dbReference type="PANTHER" id="PTHR38133:SF1">
    <property type="entry name" value="SLR1429 PROTEIN"/>
    <property type="match status" value="1"/>
</dbReference>
<dbReference type="AlphaFoldDB" id="A0A0M8QUQ9"/>
<proteinExistence type="predicted"/>
<feature type="domain" description="SWIM-type" evidence="2">
    <location>
        <begin position="109"/>
        <end position="146"/>
    </location>
</feature>
<organism evidence="3 4">
    <name type="scientific">Streptomyces caelestis</name>
    <dbReference type="NCBI Taxonomy" id="36816"/>
    <lineage>
        <taxon>Bacteria</taxon>
        <taxon>Bacillati</taxon>
        <taxon>Actinomycetota</taxon>
        <taxon>Actinomycetes</taxon>
        <taxon>Kitasatosporales</taxon>
        <taxon>Streptomycetaceae</taxon>
        <taxon>Streptomyces</taxon>
    </lineage>
</organism>
<protein>
    <recommendedName>
        <fullName evidence="2">SWIM-type domain-containing protein</fullName>
    </recommendedName>
</protein>
<dbReference type="OrthoDB" id="4337418at2"/>
<comment type="caution">
    <text evidence="3">The sequence shown here is derived from an EMBL/GenBank/DDBJ whole genome shotgun (WGS) entry which is preliminary data.</text>
</comment>
<name>A0A0M8QUQ9_9ACTN</name>
<keyword evidence="1" id="KW-0479">Metal-binding</keyword>
<evidence type="ECO:0000256" key="1">
    <source>
        <dbReference type="PROSITE-ProRule" id="PRU00325"/>
    </source>
</evidence>
<evidence type="ECO:0000313" key="4">
    <source>
        <dbReference type="Proteomes" id="UP000037773"/>
    </source>
</evidence>
<evidence type="ECO:0000313" key="3">
    <source>
        <dbReference type="EMBL" id="KOT46685.1"/>
    </source>
</evidence>
<dbReference type="RefSeq" id="WP_030819730.1">
    <property type="nucleotide sequence ID" value="NZ_LGCN01000001.1"/>
</dbReference>